<keyword evidence="1" id="KW-0472">Membrane</keyword>
<dbReference type="NCBIfam" id="TIGR00254">
    <property type="entry name" value="GGDEF"/>
    <property type="match status" value="1"/>
</dbReference>
<dbReference type="Gene3D" id="3.20.20.450">
    <property type="entry name" value="EAL domain"/>
    <property type="match status" value="1"/>
</dbReference>
<evidence type="ECO:0000256" key="1">
    <source>
        <dbReference type="SAM" id="Phobius"/>
    </source>
</evidence>
<dbReference type="SMART" id="SM00052">
    <property type="entry name" value="EAL"/>
    <property type="match status" value="1"/>
</dbReference>
<feature type="transmembrane region" description="Helical" evidence="1">
    <location>
        <begin position="184"/>
        <end position="204"/>
    </location>
</feature>
<dbReference type="InterPro" id="IPR035919">
    <property type="entry name" value="EAL_sf"/>
</dbReference>
<dbReference type="EMBL" id="BJYY01000018">
    <property type="protein sequence ID" value="GEO35287.1"/>
    <property type="molecule type" value="Genomic_DNA"/>
</dbReference>
<evidence type="ECO:0008006" key="6">
    <source>
        <dbReference type="Google" id="ProtNLM"/>
    </source>
</evidence>
<organism evidence="4 5">
    <name type="scientific">Cellulomonas aerilata</name>
    <dbReference type="NCBI Taxonomy" id="515326"/>
    <lineage>
        <taxon>Bacteria</taxon>
        <taxon>Bacillati</taxon>
        <taxon>Actinomycetota</taxon>
        <taxon>Actinomycetes</taxon>
        <taxon>Micrococcales</taxon>
        <taxon>Cellulomonadaceae</taxon>
        <taxon>Cellulomonas</taxon>
    </lineage>
</organism>
<dbReference type="SUPFAM" id="SSF141868">
    <property type="entry name" value="EAL domain-like"/>
    <property type="match status" value="1"/>
</dbReference>
<feature type="transmembrane region" description="Helical" evidence="1">
    <location>
        <begin position="7"/>
        <end position="27"/>
    </location>
</feature>
<feature type="transmembrane region" description="Helical" evidence="1">
    <location>
        <begin position="148"/>
        <end position="172"/>
    </location>
</feature>
<dbReference type="PROSITE" id="PS50887">
    <property type="entry name" value="GGDEF"/>
    <property type="match status" value="1"/>
</dbReference>
<comment type="caution">
    <text evidence="4">The sequence shown here is derived from an EMBL/GenBank/DDBJ whole genome shotgun (WGS) entry which is preliminary data.</text>
</comment>
<dbReference type="Pfam" id="PF00990">
    <property type="entry name" value="GGDEF"/>
    <property type="match status" value="1"/>
</dbReference>
<evidence type="ECO:0000259" key="3">
    <source>
        <dbReference type="PROSITE" id="PS50887"/>
    </source>
</evidence>
<dbReference type="PROSITE" id="PS50883">
    <property type="entry name" value="EAL"/>
    <property type="match status" value="1"/>
</dbReference>
<dbReference type="Gene3D" id="3.30.70.270">
    <property type="match status" value="1"/>
</dbReference>
<feature type="transmembrane region" description="Helical" evidence="1">
    <location>
        <begin position="73"/>
        <end position="95"/>
    </location>
</feature>
<evidence type="ECO:0000313" key="4">
    <source>
        <dbReference type="EMBL" id="GEO35287.1"/>
    </source>
</evidence>
<proteinExistence type="predicted"/>
<evidence type="ECO:0000313" key="5">
    <source>
        <dbReference type="Proteomes" id="UP000321181"/>
    </source>
</evidence>
<keyword evidence="1" id="KW-1133">Transmembrane helix</keyword>
<dbReference type="PANTHER" id="PTHR44757">
    <property type="entry name" value="DIGUANYLATE CYCLASE DGCP"/>
    <property type="match status" value="1"/>
</dbReference>
<reference evidence="4 5" key="1">
    <citation type="submission" date="2019-07" db="EMBL/GenBank/DDBJ databases">
        <title>Whole genome shotgun sequence of Cellulomonas aerilata NBRC 106308.</title>
        <authorList>
            <person name="Hosoyama A."/>
            <person name="Uohara A."/>
            <person name="Ohji S."/>
            <person name="Ichikawa N."/>
        </authorList>
    </citation>
    <scope>NUCLEOTIDE SEQUENCE [LARGE SCALE GENOMIC DNA]</scope>
    <source>
        <strain evidence="4 5">NBRC 106308</strain>
    </source>
</reference>
<dbReference type="InterPro" id="IPR001633">
    <property type="entry name" value="EAL_dom"/>
</dbReference>
<protein>
    <recommendedName>
        <fullName evidence="6">GGDEF-domain containing protein</fullName>
    </recommendedName>
</protein>
<keyword evidence="5" id="KW-1185">Reference proteome</keyword>
<dbReference type="Proteomes" id="UP000321181">
    <property type="component" value="Unassembled WGS sequence"/>
</dbReference>
<dbReference type="AlphaFoldDB" id="A0A512DFN8"/>
<feature type="domain" description="EAL" evidence="2">
    <location>
        <begin position="405"/>
        <end position="658"/>
    </location>
</feature>
<dbReference type="Pfam" id="PF00563">
    <property type="entry name" value="EAL"/>
    <property type="match status" value="1"/>
</dbReference>
<feature type="domain" description="GGDEF" evidence="3">
    <location>
        <begin position="266"/>
        <end position="396"/>
    </location>
</feature>
<sequence>MPWRLHAFLASVCVLGALGLVLTLWLAPWPSLSGTQAWSIAFLAVAAIVGEVRPVPISRGTETAENISTSAPFVLASVAVGGVGVAVVVQVVASLCDDVVHRRPLLKSAFNTAQYVLSVLAARAVFCALTGLPYFADPVPVGPRHLGALLLAGVTMVAVNRLLVAVVVSLATTLPLDAVVRDDARFVLATHAVLLCIGGVAAAVAQDGVTVLALLVAPVVAVYATAAAASRHAHQASHDALTGLGNRERLHRQLDAHLAAAQGPGSGPGLVLLDLDHFKTINDSLGHPVGDVLLREVAARLCAALGDDVSAHRLGGDEFAVVVDGDLPQTLAVAHRLLTSLEAPMRVDRLELLVRASAGVAVAPDHGTTSDALMKNADIALYHAKLERDRISTYSPALDVNSVDRLQLLADLRVAIDTGQLDVAYQVQVDLTSGHVVAVEALIRWRHPQRGPVAPDDFIPLAENSGLIAELTSYVLDNALAALAGWRAAGHDLRMSVNLSTRHLSDLALPRQVAEALARHGVEPGALVLEVTETGILSDPARVDVVIAALREQGVAIAVDDYGTGHASLGYLKRLEIDELKVDRSFVSDMRRNHQDFVIVRSTIALARDLGLRVVAEGIEDADTARSLAELGCDVGQGYHLGRPTSAAEIVARLSDERRAAGAAAAARIVPGR</sequence>
<dbReference type="CDD" id="cd01949">
    <property type="entry name" value="GGDEF"/>
    <property type="match status" value="1"/>
</dbReference>
<dbReference type="InterPro" id="IPR043128">
    <property type="entry name" value="Rev_trsase/Diguanyl_cyclase"/>
</dbReference>
<keyword evidence="1" id="KW-0812">Transmembrane</keyword>
<dbReference type="CDD" id="cd01948">
    <property type="entry name" value="EAL"/>
    <property type="match status" value="1"/>
</dbReference>
<accession>A0A512DFN8</accession>
<dbReference type="InterPro" id="IPR000160">
    <property type="entry name" value="GGDEF_dom"/>
</dbReference>
<dbReference type="SUPFAM" id="SSF55073">
    <property type="entry name" value="Nucleotide cyclase"/>
    <property type="match status" value="1"/>
</dbReference>
<dbReference type="SMART" id="SM00267">
    <property type="entry name" value="GGDEF"/>
    <property type="match status" value="1"/>
</dbReference>
<dbReference type="InterPro" id="IPR029787">
    <property type="entry name" value="Nucleotide_cyclase"/>
</dbReference>
<name>A0A512DFN8_9CELL</name>
<evidence type="ECO:0000259" key="2">
    <source>
        <dbReference type="PROSITE" id="PS50883"/>
    </source>
</evidence>
<feature type="transmembrane region" description="Helical" evidence="1">
    <location>
        <begin position="115"/>
        <end position="136"/>
    </location>
</feature>
<dbReference type="InterPro" id="IPR052155">
    <property type="entry name" value="Biofilm_reg_signaling"/>
</dbReference>
<dbReference type="PANTHER" id="PTHR44757:SF2">
    <property type="entry name" value="BIOFILM ARCHITECTURE MAINTENANCE PROTEIN MBAA"/>
    <property type="match status" value="1"/>
</dbReference>
<gene>
    <name evidence="4" type="ORF">CAE01nite_30120</name>
</gene>